<organism evidence="1 2">
    <name type="scientific">Paenibacillus taihuensis</name>
    <dbReference type="NCBI Taxonomy" id="1156355"/>
    <lineage>
        <taxon>Bacteria</taxon>
        <taxon>Bacillati</taxon>
        <taxon>Bacillota</taxon>
        <taxon>Bacilli</taxon>
        <taxon>Bacillales</taxon>
        <taxon>Paenibacillaceae</taxon>
        <taxon>Paenibacillus</taxon>
    </lineage>
</organism>
<reference evidence="1 2" key="1">
    <citation type="submission" date="2018-08" db="EMBL/GenBank/DDBJ databases">
        <title>Genomic Encyclopedia of Type Strains, Phase III (KMG-III): the genomes of soil and plant-associated and newly described type strains.</title>
        <authorList>
            <person name="Whitman W."/>
        </authorList>
    </citation>
    <scope>NUCLEOTIDE SEQUENCE [LARGE SCALE GENOMIC DNA]</scope>
    <source>
        <strain evidence="1 2">CGMCC 1.10966</strain>
    </source>
</reference>
<comment type="caution">
    <text evidence="1">The sequence shown here is derived from an EMBL/GenBank/DDBJ whole genome shotgun (WGS) entry which is preliminary data.</text>
</comment>
<protein>
    <submittedName>
        <fullName evidence="1">Uncharacterized protein</fullName>
    </submittedName>
</protein>
<dbReference type="RefSeq" id="WP_220376773.1">
    <property type="nucleotide sequence ID" value="NZ_QTTN01000001.1"/>
</dbReference>
<dbReference type="AlphaFoldDB" id="A0A3D9SEU0"/>
<evidence type="ECO:0000313" key="2">
    <source>
        <dbReference type="Proteomes" id="UP000256304"/>
    </source>
</evidence>
<gene>
    <name evidence="1" type="ORF">A8990_101193</name>
</gene>
<sequence>MTPEPLGPGGDPYPAMFGKPNKAQLDRLVLQTAKYFREREAVLLE</sequence>
<dbReference type="EMBL" id="QTTN01000001">
    <property type="protein sequence ID" value="REE94399.1"/>
    <property type="molecule type" value="Genomic_DNA"/>
</dbReference>
<keyword evidence="2" id="KW-1185">Reference proteome</keyword>
<proteinExistence type="predicted"/>
<evidence type="ECO:0000313" key="1">
    <source>
        <dbReference type="EMBL" id="REE94399.1"/>
    </source>
</evidence>
<name>A0A3D9SEU0_9BACL</name>
<dbReference type="Proteomes" id="UP000256304">
    <property type="component" value="Unassembled WGS sequence"/>
</dbReference>
<accession>A0A3D9SEU0</accession>